<keyword evidence="2" id="KW-0732">Signal</keyword>
<dbReference type="Pfam" id="PF03938">
    <property type="entry name" value="OmpH"/>
    <property type="match status" value="1"/>
</dbReference>
<feature type="coiled-coil region" evidence="3">
    <location>
        <begin position="53"/>
        <end position="117"/>
    </location>
</feature>
<dbReference type="PANTHER" id="PTHR35089:SF1">
    <property type="entry name" value="CHAPERONE PROTEIN SKP"/>
    <property type="match status" value="1"/>
</dbReference>
<name>A0A5D4H6X6_9SPHI</name>
<dbReference type="GO" id="GO:0050821">
    <property type="term" value="P:protein stabilization"/>
    <property type="evidence" value="ECO:0007669"/>
    <property type="project" value="TreeGrafter"/>
</dbReference>
<dbReference type="RefSeq" id="WP_148919208.1">
    <property type="nucleotide sequence ID" value="NZ_VTAV01000005.1"/>
</dbReference>
<evidence type="ECO:0000256" key="2">
    <source>
        <dbReference type="ARBA" id="ARBA00022729"/>
    </source>
</evidence>
<dbReference type="GO" id="GO:0051082">
    <property type="term" value="F:unfolded protein binding"/>
    <property type="evidence" value="ECO:0007669"/>
    <property type="project" value="InterPro"/>
</dbReference>
<evidence type="ECO:0000256" key="1">
    <source>
        <dbReference type="ARBA" id="ARBA00009091"/>
    </source>
</evidence>
<dbReference type="SMART" id="SM00935">
    <property type="entry name" value="OmpH"/>
    <property type="match status" value="1"/>
</dbReference>
<comment type="similarity">
    <text evidence="1">Belongs to the Skp family.</text>
</comment>
<evidence type="ECO:0000313" key="5">
    <source>
        <dbReference type="Proteomes" id="UP000322362"/>
    </source>
</evidence>
<comment type="caution">
    <text evidence="4">The sequence shown here is derived from an EMBL/GenBank/DDBJ whole genome shotgun (WGS) entry which is preliminary data.</text>
</comment>
<organism evidence="4 5">
    <name type="scientific">Sphingobacterium phlebotomi</name>
    <dbReference type="NCBI Taxonomy" id="2605433"/>
    <lineage>
        <taxon>Bacteria</taxon>
        <taxon>Pseudomonadati</taxon>
        <taxon>Bacteroidota</taxon>
        <taxon>Sphingobacteriia</taxon>
        <taxon>Sphingobacteriales</taxon>
        <taxon>Sphingobacteriaceae</taxon>
        <taxon>Sphingobacterium</taxon>
    </lineage>
</organism>
<keyword evidence="5" id="KW-1185">Reference proteome</keyword>
<reference evidence="4 5" key="1">
    <citation type="submission" date="2019-08" db="EMBL/GenBank/DDBJ databases">
        <title>Phlebobacter frassis gen. nov. sp. nov., a new member of family Sphingobacteriaceae isolated from sand fly rearing media.</title>
        <authorList>
            <person name="Kakumanu M.L."/>
            <person name="Marayati B.F."/>
            <person name="Wada-Katsumata A."/>
            <person name="Wasserberg G."/>
            <person name="Schal C."/>
            <person name="Apperson C.S."/>
            <person name="Ponnusamy L."/>
        </authorList>
    </citation>
    <scope>NUCLEOTIDE SEQUENCE [LARGE SCALE GENOMIC DNA]</scope>
    <source>
        <strain evidence="4 5">SSI9</strain>
    </source>
</reference>
<keyword evidence="3" id="KW-0175">Coiled coil</keyword>
<evidence type="ECO:0000256" key="3">
    <source>
        <dbReference type="SAM" id="Coils"/>
    </source>
</evidence>
<protein>
    <submittedName>
        <fullName evidence="4">OmpH family outer membrane protein</fullName>
    </submittedName>
</protein>
<evidence type="ECO:0000313" key="4">
    <source>
        <dbReference type="EMBL" id="TYR36357.1"/>
    </source>
</evidence>
<dbReference type="InterPro" id="IPR005632">
    <property type="entry name" value="Chaperone_Skp"/>
</dbReference>
<dbReference type="GO" id="GO:0005829">
    <property type="term" value="C:cytosol"/>
    <property type="evidence" value="ECO:0007669"/>
    <property type="project" value="TreeGrafter"/>
</dbReference>
<dbReference type="InterPro" id="IPR024930">
    <property type="entry name" value="Skp_dom_sf"/>
</dbReference>
<dbReference type="EMBL" id="VTAV01000005">
    <property type="protein sequence ID" value="TYR36357.1"/>
    <property type="molecule type" value="Genomic_DNA"/>
</dbReference>
<dbReference type="AlphaFoldDB" id="A0A5D4H6X6"/>
<accession>A0A5D4H6X6</accession>
<dbReference type="PANTHER" id="PTHR35089">
    <property type="entry name" value="CHAPERONE PROTEIN SKP"/>
    <property type="match status" value="1"/>
</dbReference>
<proteinExistence type="inferred from homology"/>
<gene>
    <name evidence="4" type="ORF">FXV77_10650</name>
</gene>
<dbReference type="Proteomes" id="UP000322362">
    <property type="component" value="Unassembled WGS sequence"/>
</dbReference>
<dbReference type="SUPFAM" id="SSF111384">
    <property type="entry name" value="OmpH-like"/>
    <property type="match status" value="1"/>
</dbReference>
<dbReference type="Gene3D" id="3.30.910.20">
    <property type="entry name" value="Skp domain"/>
    <property type="match status" value="1"/>
</dbReference>
<sequence length="181" mass="20892">MMMKQNNRIALLLSSLSLILSIVLIAKSFTKQDIVYIDSNKILAEYKVAIAVQQEFEGKEKEWQRNIDTLQQELTHAFQQYEKSMVVGSAKEQQLAKKEVEHKKTNLERYMRATQENSESEKAKLINPVYQKINQFLTVYGQKKGYKLILIANPVGTISYAEENLNITDEVIVELNKAYDN</sequence>